<dbReference type="Gene3D" id="1.50.10.140">
    <property type="match status" value="1"/>
</dbReference>
<dbReference type="Proteomes" id="UP000638353">
    <property type="component" value="Unassembled WGS sequence"/>
</dbReference>
<feature type="signal peptide" evidence="3">
    <location>
        <begin position="1"/>
        <end position="27"/>
    </location>
</feature>
<evidence type="ECO:0000313" key="6">
    <source>
        <dbReference type="EMBL" id="GHC84608.1"/>
    </source>
</evidence>
<reference evidence="6" key="2">
    <citation type="submission" date="2020-09" db="EMBL/GenBank/DDBJ databases">
        <authorList>
            <person name="Sun Q."/>
            <person name="Ohkuma M."/>
        </authorList>
    </citation>
    <scope>NUCLEOTIDE SEQUENCE</scope>
    <source>
        <strain evidence="6">JCM 4637</strain>
    </source>
</reference>
<keyword evidence="3" id="KW-0732">Signal</keyword>
<dbReference type="InterPro" id="IPR036238">
    <property type="entry name" value="Transglutaminase_C_sf"/>
</dbReference>
<evidence type="ECO:0000256" key="2">
    <source>
        <dbReference type="SAM" id="Phobius"/>
    </source>
</evidence>
<reference evidence="6" key="1">
    <citation type="journal article" date="2014" name="Int. J. Syst. Evol. Microbiol.">
        <title>Complete genome sequence of Corynebacterium casei LMG S-19264T (=DSM 44701T), isolated from a smear-ripened cheese.</title>
        <authorList>
            <consortium name="US DOE Joint Genome Institute (JGI-PGF)"/>
            <person name="Walter F."/>
            <person name="Albersmeier A."/>
            <person name="Kalinowski J."/>
            <person name="Ruckert C."/>
        </authorList>
    </citation>
    <scope>NUCLEOTIDE SEQUENCE</scope>
    <source>
        <strain evidence="6">JCM 4637</strain>
    </source>
</reference>
<feature type="domain" description="DUF11" evidence="4">
    <location>
        <begin position="1436"/>
        <end position="1539"/>
    </location>
</feature>
<keyword evidence="2" id="KW-0472">Membrane</keyword>
<dbReference type="RefSeq" id="WP_189822639.1">
    <property type="nucleotide sequence ID" value="NZ_BMVC01000002.1"/>
</dbReference>
<dbReference type="EMBL" id="BMVC01000002">
    <property type="protein sequence ID" value="GHC84608.1"/>
    <property type="molecule type" value="Genomic_DNA"/>
</dbReference>
<feature type="domain" description="DUF11" evidence="4">
    <location>
        <begin position="740"/>
        <end position="840"/>
    </location>
</feature>
<evidence type="ECO:0000259" key="5">
    <source>
        <dbReference type="Pfam" id="PF10091"/>
    </source>
</evidence>
<feature type="transmembrane region" description="Helical" evidence="2">
    <location>
        <begin position="1605"/>
        <end position="1626"/>
    </location>
</feature>
<comment type="caution">
    <text evidence="6">The sequence shown here is derived from an EMBL/GenBank/DDBJ whole genome shotgun (WGS) entry which is preliminary data.</text>
</comment>
<evidence type="ECO:0000313" key="7">
    <source>
        <dbReference type="Proteomes" id="UP000638353"/>
    </source>
</evidence>
<keyword evidence="2" id="KW-0812">Transmembrane</keyword>
<feature type="domain" description="DUF11" evidence="4">
    <location>
        <begin position="863"/>
        <end position="957"/>
    </location>
</feature>
<dbReference type="InterPro" id="IPR019282">
    <property type="entry name" value="Glycoamylase-like_cons_dom"/>
</dbReference>
<accession>A0A918WUP3</accession>
<evidence type="ECO:0008006" key="8">
    <source>
        <dbReference type="Google" id="ProtNLM"/>
    </source>
</evidence>
<proteinExistence type="predicted"/>
<dbReference type="InterPro" id="IPR013783">
    <property type="entry name" value="Ig-like_fold"/>
</dbReference>
<feature type="region of interest" description="Disordered" evidence="1">
    <location>
        <begin position="559"/>
        <end position="601"/>
    </location>
</feature>
<feature type="chain" id="PRO_5037587518" description="DUF11 domain-containing protein" evidence="3">
    <location>
        <begin position="28"/>
        <end position="1637"/>
    </location>
</feature>
<feature type="region of interest" description="Disordered" evidence="1">
    <location>
        <begin position="1551"/>
        <end position="1574"/>
    </location>
</feature>
<organism evidence="6 7">
    <name type="scientific">Streptomyces finlayi</name>
    <dbReference type="NCBI Taxonomy" id="67296"/>
    <lineage>
        <taxon>Bacteria</taxon>
        <taxon>Bacillati</taxon>
        <taxon>Actinomycetota</taxon>
        <taxon>Actinomycetes</taxon>
        <taxon>Kitasatosporales</taxon>
        <taxon>Streptomycetaceae</taxon>
        <taxon>Streptomyces</taxon>
    </lineage>
</organism>
<evidence type="ECO:0000259" key="4">
    <source>
        <dbReference type="Pfam" id="PF01345"/>
    </source>
</evidence>
<dbReference type="PANTHER" id="PTHR35902">
    <property type="entry name" value="S-LAYER DOMAIN-LIKE PROTEIN-RELATED"/>
    <property type="match status" value="1"/>
</dbReference>
<dbReference type="Gene3D" id="2.60.40.10">
    <property type="entry name" value="Immunoglobulins"/>
    <property type="match status" value="7"/>
</dbReference>
<feature type="domain" description="DUF11" evidence="4">
    <location>
        <begin position="1318"/>
        <end position="1419"/>
    </location>
</feature>
<sequence>MRRIWAAVTAVLTSTALLGAAAPGHLADQPPPAPEKKRSAVGPGVVYPLLSNDPQINKNDLLGDHRIINGDVIKSNWDIQPGPDGRPGVRKLDYDFAGGGGWYYGEKLWGGDGDNVYLDRDDFFRGVKGQGDEKVALDRLRLKIKPLGPAGKKVELFIGLQDKAGKKAWHVEEFPAGDTWQTVDLPLDFTDRTAWNAGSPGSVNPHELVDFLINEDPVGADGISKGTILVDDIEFVDSDGVPEDFATASDDRILELAEKRAFQYFIDYYHEPSGLWQSETTKLWQINISATGYGLSAMAIGEQRGWITRQEALARVKNTLRKLYDGQTAGADQEDSLNQNGYRGLYWHWTNSERKRAFGELSTVDSGFLLMGVQHIREYYRDDPEVLDLATKIIERVDWDWMTDKRPGKVPFQFFSWYPDSHCNSRLKPEDRIPAKGGKGCHQDEHWDRPTDEGFVVQLQAGGSTTHPAPTDAWFKWSRERRAYKGIELVPTFEGSMFAYMFTHGWIDFGRLGKETLPGQQDQAVDWHENTGLAAKAARQFAIDQNQLLPDIMREYGPDAWGRSDADGPPADPEDTPKNGSYRVYGSPPLRGGHYHSDNTLQPHAAGSVVPFFPAESIRAVRHFMQVPKVWHPRLGLNYSYTSRALSADELGEAYRKNMKPGTSAKDAAEDEAFERANAANYPGLPWYSRKLSGMSQGGMMFAIDNYRGGKTQRDTMRSPDLRKAICAPWPNDVVCKDSDLEVKVAPSGPEAETGKPHKVTVTVTNKGPDAAVDSVIAISPGPGLTYAGDKEWKIPALAVGQTLTREIEVTGSAPGDVTVDAAVKSVETIDKAAANDKASGPFKVVDKAVEPKKSDVEVSVASPGDATTGTPHKVTVTFTNHGPDPAKDAVVTIRPGAGLTPGGDVEWKVPALAVGESVTQEVEVTPSKAGEGRIDASVTSLGTTDDVPGNDKGSVTFQVKDTPPSPKKSDLEVKATAADGTATTGTPHKVTLTLTNNGPDEAKDAVVTIEPGAGLTVAGGTEWKVPALAVGQSVTREVEVTATSAGEKSLGATVASALTDPVPANNRGSVTFQAKATAPPVKKTDVELKVTAPPGEAEPGKPVKVTVTFTNHGPDEATDAVVKINPGAGLAPAGDVEWKIPALAAGQSVTREIEVTPSTSGPATVGAQLASLGTVDDVPGNDKGSVTFQVKDVPPPVKKSDVEVTVASVSGTTETGKPHTVRVTFTNHGPDAAEDAVVRIAPGPGLAPAVGVDWKVPALAAGQSVTRDVEVTPGSAGEKKVDVSVASLGTVDPVPGNDKGSITFQVKDVPPPVKKSDVELKVTAGGEATAGKPHTVLVTFTNHGPDEATDAVVKINPGAGLAPAGEIAWKVPALAVGQSVTKEVEVTGGVAGEAQVTASLGSLGTVDPTPGNDTGRVTFEVKNPVVVPPVVKKADVRVTLRAERTAVAVGERVRVTVTAANKGPATADDVSVTVAPGAGLTLVAGRAAAVQKWVVGDLPAGRSASRVYVATAGRVGPMPLAVAVTGRNVHNPGPVNDDRASLTFQVRKATTTPVKPVKPVRPTGHKPGHGLPGPQAQVQYLQPVSGKAPATGTLAAGGLGGDPALWVVGALLCFGLGATALRAGAGSRRGGRHRRR</sequence>
<feature type="region of interest" description="Disordered" evidence="1">
    <location>
        <begin position="940"/>
        <end position="971"/>
    </location>
</feature>
<dbReference type="SUPFAM" id="SSF49309">
    <property type="entry name" value="Transglutaminase, two C-terminal domains"/>
    <property type="match status" value="1"/>
</dbReference>
<dbReference type="Pfam" id="PF01345">
    <property type="entry name" value="DUF11"/>
    <property type="match status" value="7"/>
</dbReference>
<gene>
    <name evidence="6" type="ORF">GCM10010334_14690</name>
</gene>
<evidence type="ECO:0000256" key="3">
    <source>
        <dbReference type="SAM" id="SignalP"/>
    </source>
</evidence>
<evidence type="ECO:0000256" key="1">
    <source>
        <dbReference type="SAM" id="MobiDB-lite"/>
    </source>
</evidence>
<feature type="compositionally biased region" description="Low complexity" evidence="1">
    <location>
        <begin position="1551"/>
        <end position="1563"/>
    </location>
</feature>
<dbReference type="PROSITE" id="PS50194">
    <property type="entry name" value="FILAMIN_REPEAT"/>
    <property type="match status" value="3"/>
</dbReference>
<protein>
    <recommendedName>
        <fullName evidence="8">DUF11 domain-containing protein</fullName>
    </recommendedName>
</protein>
<keyword evidence="2" id="KW-1133">Transmembrane helix</keyword>
<feature type="domain" description="DUF11" evidence="4">
    <location>
        <begin position="1202"/>
        <end position="1304"/>
    </location>
</feature>
<feature type="domain" description="Glycoamylase-like" evidence="5">
    <location>
        <begin position="451"/>
        <end position="719"/>
    </location>
</feature>
<feature type="domain" description="DUF11" evidence="4">
    <location>
        <begin position="1086"/>
        <end position="1188"/>
    </location>
</feature>
<dbReference type="InterPro" id="IPR017868">
    <property type="entry name" value="Filamin/ABP280_repeat-like"/>
</dbReference>
<dbReference type="GO" id="GO:0003810">
    <property type="term" value="F:protein-glutamine gamma-glutamyltransferase activity"/>
    <property type="evidence" value="ECO:0007669"/>
    <property type="project" value="InterPro"/>
</dbReference>
<name>A0A918WUP3_9ACTN</name>
<dbReference type="InterPro" id="IPR001434">
    <property type="entry name" value="OmcB-like_DUF11"/>
</dbReference>
<dbReference type="GO" id="GO:0005975">
    <property type="term" value="P:carbohydrate metabolic process"/>
    <property type="evidence" value="ECO:0007669"/>
    <property type="project" value="UniProtKB-ARBA"/>
</dbReference>
<dbReference type="Pfam" id="PF10091">
    <property type="entry name" value="Glycoamylase"/>
    <property type="match status" value="1"/>
</dbReference>
<feature type="domain" description="DUF11" evidence="4">
    <location>
        <begin position="971"/>
        <end position="1072"/>
    </location>
</feature>